<comment type="subcellular location">
    <subcellularLocation>
        <location evidence="1">Cell envelope</location>
    </subcellularLocation>
</comment>
<evidence type="ECO:0000313" key="5">
    <source>
        <dbReference type="EMBL" id="GAA4432617.1"/>
    </source>
</evidence>
<feature type="signal peptide" evidence="3">
    <location>
        <begin position="1"/>
        <end position="21"/>
    </location>
</feature>
<proteinExistence type="predicted"/>
<organism evidence="5 6">
    <name type="scientific">Pontibacter saemangeumensis</name>
    <dbReference type="NCBI Taxonomy" id="1084525"/>
    <lineage>
        <taxon>Bacteria</taxon>
        <taxon>Pseudomonadati</taxon>
        <taxon>Bacteroidota</taxon>
        <taxon>Cytophagia</taxon>
        <taxon>Cytophagales</taxon>
        <taxon>Hymenobacteraceae</taxon>
        <taxon>Pontibacter</taxon>
    </lineage>
</organism>
<feature type="chain" id="PRO_5045472535" evidence="3">
    <location>
        <begin position="22"/>
        <end position="374"/>
    </location>
</feature>
<evidence type="ECO:0000259" key="4">
    <source>
        <dbReference type="Pfam" id="PF09375"/>
    </source>
</evidence>
<gene>
    <name evidence="5" type="ORF">GCM10023188_21200</name>
</gene>
<dbReference type="Proteomes" id="UP001500552">
    <property type="component" value="Unassembled WGS sequence"/>
</dbReference>
<feature type="domain" description="Imelysin-like" evidence="4">
    <location>
        <begin position="52"/>
        <end position="354"/>
    </location>
</feature>
<dbReference type="PROSITE" id="PS51257">
    <property type="entry name" value="PROKAR_LIPOPROTEIN"/>
    <property type="match status" value="1"/>
</dbReference>
<dbReference type="InterPro" id="IPR034984">
    <property type="entry name" value="Imelysin-like_IPPA"/>
</dbReference>
<dbReference type="EMBL" id="BAABHC010000014">
    <property type="protein sequence ID" value="GAA4432617.1"/>
    <property type="molecule type" value="Genomic_DNA"/>
</dbReference>
<evidence type="ECO:0000313" key="6">
    <source>
        <dbReference type="Proteomes" id="UP001500552"/>
    </source>
</evidence>
<dbReference type="Pfam" id="PF09375">
    <property type="entry name" value="Peptidase_M75"/>
    <property type="match status" value="1"/>
</dbReference>
<dbReference type="InterPro" id="IPR038352">
    <property type="entry name" value="Imelysin_sf"/>
</dbReference>
<accession>A0ABP8LP03</accession>
<dbReference type="Gene3D" id="1.20.1420.20">
    <property type="entry name" value="M75 peptidase, HXXE motif"/>
    <property type="match status" value="1"/>
</dbReference>
<comment type="caution">
    <text evidence="5">The sequence shown here is derived from an EMBL/GenBank/DDBJ whole genome shotgun (WGS) entry which is preliminary data.</text>
</comment>
<protein>
    <submittedName>
        <fullName evidence="5">Imelysin family protein</fullName>
    </submittedName>
</protein>
<dbReference type="CDD" id="cd14659">
    <property type="entry name" value="Imelysin-like_IPPA"/>
    <property type="match status" value="1"/>
</dbReference>
<evidence type="ECO:0000256" key="3">
    <source>
        <dbReference type="SAM" id="SignalP"/>
    </source>
</evidence>
<evidence type="ECO:0000256" key="2">
    <source>
        <dbReference type="ARBA" id="ARBA00022729"/>
    </source>
</evidence>
<evidence type="ECO:0000256" key="1">
    <source>
        <dbReference type="ARBA" id="ARBA00004196"/>
    </source>
</evidence>
<name>A0ABP8LP03_9BACT</name>
<keyword evidence="2 3" id="KW-0732">Signal</keyword>
<keyword evidence="6" id="KW-1185">Reference proteome</keyword>
<reference evidence="6" key="1">
    <citation type="journal article" date="2019" name="Int. J. Syst. Evol. Microbiol.">
        <title>The Global Catalogue of Microorganisms (GCM) 10K type strain sequencing project: providing services to taxonomists for standard genome sequencing and annotation.</title>
        <authorList>
            <consortium name="The Broad Institute Genomics Platform"/>
            <consortium name="The Broad Institute Genome Sequencing Center for Infectious Disease"/>
            <person name="Wu L."/>
            <person name="Ma J."/>
        </authorList>
    </citation>
    <scope>NUCLEOTIDE SEQUENCE [LARGE SCALE GENOMIC DNA]</scope>
    <source>
        <strain evidence="6">JCM 17926</strain>
    </source>
</reference>
<sequence length="374" mass="39545">MRHMKLFKTYTAAMACLFALAGCGSESEGDTDPKGEFDRQAMLANYADNLVVPGYEAFATKAKAMEAAVAAFTGEPSAATLAAARAAYQQAYMAWQGVSIYEFGPADEQMLRNNLNIYPTAASKIESNIASGSYDLQAAASLDVKGFPALDYLLYGAPSQEGEVALYTTDAGAANRKQYLQDVASLVSHRAEAVYNGWTSGNYADTFEQAAGTAVGSAIGNLVNQLNYDIDLTKRAKVGFPSGRFTAGSAFPEKVEAYYSGTSLKLLKQAIRAEKAVFMGQSASGTNGPGLDDYLDHVEAPYNGGLLSEAIEAQFDAALAAAEAVQGPLSEAVNTQPEAVTKVYDAMQKLIVLTKTDMPAALGVTITYTDNDGD</sequence>
<dbReference type="InterPro" id="IPR018976">
    <property type="entry name" value="Imelysin-like"/>
</dbReference>